<evidence type="ECO:0000256" key="5">
    <source>
        <dbReference type="ARBA" id="ARBA00022729"/>
    </source>
</evidence>
<keyword evidence="3" id="KW-0858">Xylan degradation</keyword>
<dbReference type="Pfam" id="PF07519">
    <property type="entry name" value="Tannase"/>
    <property type="match status" value="1"/>
</dbReference>
<evidence type="ECO:0000256" key="3">
    <source>
        <dbReference type="ARBA" id="ARBA00022651"/>
    </source>
</evidence>
<evidence type="ECO:0000313" key="12">
    <source>
        <dbReference type="Proteomes" id="UP000799539"/>
    </source>
</evidence>
<evidence type="ECO:0000256" key="6">
    <source>
        <dbReference type="ARBA" id="ARBA00022801"/>
    </source>
</evidence>
<keyword evidence="3" id="KW-0624">Polysaccharide degradation</keyword>
<sequence>MTSTLLLSLGLAVTAFGQKVISNPLGACSAIATSFTYPNVNVNFTEFHTAGSNVVIASSSSGSCGTAQQAVTVDICRVRLSIATSAHSHVEVEAWLPTTNWTGRFLSTGNGGLGGCIQFGDIAYGNDFGFATVGSNNGHDGSVGMPFYQNPDVVHDFASRAIVVETQVGQALVNQFYGQAQTTSIYLGCSTGGRQGFKMAQDFPTLFDGIVAGCPALDNNHLNAWSGRSYPILQSPTSPQFVSSSLWALIWKDVMAQCDLIDGAADNILEDPSQCVYKPDDLKCAAGATDTSSCLTTAQYNAVVELLGPYMDTNKNTLIFPPPAPGTEKDSAGIYYTGNAFSYTQSWFRYAILEDPTWDPITLNSTTVEIADSINPFNVSTFNTDLSAFQQAGGKILHYHGQSDPIISPLNSNRYYEAVKSTMAMSNTQLDDFYRFFRVSGLGHCSGGPGAWNVGQGSGTAQDPQHDVLARIISWVEGGAGPDTITGVGAGLTRNHCKYPLRNKYVGPGALSDPTAWSCVA</sequence>
<comment type="similarity">
    <text evidence="1 10">Belongs to the tannase family.</text>
</comment>
<evidence type="ECO:0000313" key="11">
    <source>
        <dbReference type="EMBL" id="KAF2212776.1"/>
    </source>
</evidence>
<dbReference type="Proteomes" id="UP000799539">
    <property type="component" value="Unassembled WGS sequence"/>
</dbReference>
<dbReference type="EC" id="3.1.1.-" evidence="10"/>
<keyword evidence="4" id="KW-0479">Metal-binding</keyword>
<gene>
    <name evidence="11" type="ORF">CERZMDRAFT_84406</name>
</gene>
<dbReference type="GO" id="GO:0046872">
    <property type="term" value="F:metal ion binding"/>
    <property type="evidence" value="ECO:0007669"/>
    <property type="project" value="UniProtKB-KW"/>
</dbReference>
<dbReference type="GO" id="GO:0045493">
    <property type="term" value="P:xylan catabolic process"/>
    <property type="evidence" value="ECO:0007669"/>
    <property type="project" value="UniProtKB-KW"/>
</dbReference>
<evidence type="ECO:0000256" key="7">
    <source>
        <dbReference type="ARBA" id="ARBA00022837"/>
    </source>
</evidence>
<dbReference type="PANTHER" id="PTHR33938:SF15">
    <property type="entry name" value="FERULOYL ESTERASE B-RELATED"/>
    <property type="match status" value="1"/>
</dbReference>
<evidence type="ECO:0000256" key="1">
    <source>
        <dbReference type="ARBA" id="ARBA00006249"/>
    </source>
</evidence>
<comment type="catalytic activity">
    <reaction evidence="9">
        <text>feruloyl-polysaccharide + H2O = ferulate + polysaccharide.</text>
        <dbReference type="EC" id="3.1.1.73"/>
    </reaction>
</comment>
<protein>
    <recommendedName>
        <fullName evidence="10">Carboxylic ester hydrolase</fullName>
        <ecNumber evidence="10">3.1.1.-</ecNumber>
    </recommendedName>
</protein>
<dbReference type="AlphaFoldDB" id="A0A6A6FH43"/>
<evidence type="ECO:0000256" key="8">
    <source>
        <dbReference type="ARBA" id="ARBA00023157"/>
    </source>
</evidence>
<keyword evidence="6 10" id="KW-0378">Hydrolase</keyword>
<organism evidence="11 12">
    <name type="scientific">Cercospora zeae-maydis SCOH1-5</name>
    <dbReference type="NCBI Taxonomy" id="717836"/>
    <lineage>
        <taxon>Eukaryota</taxon>
        <taxon>Fungi</taxon>
        <taxon>Dikarya</taxon>
        <taxon>Ascomycota</taxon>
        <taxon>Pezizomycotina</taxon>
        <taxon>Dothideomycetes</taxon>
        <taxon>Dothideomycetidae</taxon>
        <taxon>Mycosphaerellales</taxon>
        <taxon>Mycosphaerellaceae</taxon>
        <taxon>Cercospora</taxon>
    </lineage>
</organism>
<evidence type="ECO:0000256" key="4">
    <source>
        <dbReference type="ARBA" id="ARBA00022723"/>
    </source>
</evidence>
<dbReference type="GO" id="GO:0030600">
    <property type="term" value="F:feruloyl esterase activity"/>
    <property type="evidence" value="ECO:0007669"/>
    <property type="project" value="UniProtKB-EC"/>
</dbReference>
<name>A0A6A6FH43_9PEZI</name>
<evidence type="ECO:0000256" key="9">
    <source>
        <dbReference type="ARBA" id="ARBA00034075"/>
    </source>
</evidence>
<dbReference type="SUPFAM" id="SSF53474">
    <property type="entry name" value="alpha/beta-Hydrolases"/>
    <property type="match status" value="2"/>
</dbReference>
<keyword evidence="8" id="KW-1015">Disulfide bond</keyword>
<keyword evidence="12" id="KW-1185">Reference proteome</keyword>
<keyword evidence="5 10" id="KW-0732">Signal</keyword>
<evidence type="ECO:0000256" key="2">
    <source>
        <dbReference type="ARBA" id="ARBA00022487"/>
    </source>
</evidence>
<dbReference type="InterPro" id="IPR029058">
    <property type="entry name" value="AB_hydrolase_fold"/>
</dbReference>
<reference evidence="11" key="1">
    <citation type="journal article" date="2020" name="Stud. Mycol.">
        <title>101 Dothideomycetes genomes: a test case for predicting lifestyles and emergence of pathogens.</title>
        <authorList>
            <person name="Haridas S."/>
            <person name="Albert R."/>
            <person name="Binder M."/>
            <person name="Bloem J."/>
            <person name="Labutti K."/>
            <person name="Salamov A."/>
            <person name="Andreopoulos B."/>
            <person name="Baker S."/>
            <person name="Barry K."/>
            <person name="Bills G."/>
            <person name="Bluhm B."/>
            <person name="Cannon C."/>
            <person name="Castanera R."/>
            <person name="Culley D."/>
            <person name="Daum C."/>
            <person name="Ezra D."/>
            <person name="Gonzalez J."/>
            <person name="Henrissat B."/>
            <person name="Kuo A."/>
            <person name="Liang C."/>
            <person name="Lipzen A."/>
            <person name="Lutzoni F."/>
            <person name="Magnuson J."/>
            <person name="Mondo S."/>
            <person name="Nolan M."/>
            <person name="Ohm R."/>
            <person name="Pangilinan J."/>
            <person name="Park H.-J."/>
            <person name="Ramirez L."/>
            <person name="Alfaro M."/>
            <person name="Sun H."/>
            <person name="Tritt A."/>
            <person name="Yoshinaga Y."/>
            <person name="Zwiers L.-H."/>
            <person name="Turgeon B."/>
            <person name="Goodwin S."/>
            <person name="Spatafora J."/>
            <person name="Crous P."/>
            <person name="Grigoriev I."/>
        </authorList>
    </citation>
    <scope>NUCLEOTIDE SEQUENCE</scope>
    <source>
        <strain evidence="11">SCOH1-5</strain>
    </source>
</reference>
<proteinExistence type="inferred from homology"/>
<keyword evidence="7" id="KW-0106">Calcium</keyword>
<evidence type="ECO:0000256" key="10">
    <source>
        <dbReference type="RuleBase" id="RU361238"/>
    </source>
</evidence>
<accession>A0A6A6FH43</accession>
<dbReference type="PANTHER" id="PTHR33938">
    <property type="entry name" value="FERULOYL ESTERASE B-RELATED"/>
    <property type="match status" value="1"/>
</dbReference>
<dbReference type="EMBL" id="ML992672">
    <property type="protein sequence ID" value="KAF2212776.1"/>
    <property type="molecule type" value="Genomic_DNA"/>
</dbReference>
<feature type="signal peptide" evidence="10">
    <location>
        <begin position="1"/>
        <end position="17"/>
    </location>
</feature>
<dbReference type="InterPro" id="IPR011118">
    <property type="entry name" value="Tannase/feruloyl_esterase"/>
</dbReference>
<dbReference type="Gene3D" id="3.40.50.1820">
    <property type="entry name" value="alpha/beta hydrolase"/>
    <property type="match status" value="1"/>
</dbReference>
<keyword evidence="2" id="KW-0719">Serine esterase</keyword>
<feature type="chain" id="PRO_5025714001" description="Carboxylic ester hydrolase" evidence="10">
    <location>
        <begin position="18"/>
        <end position="521"/>
    </location>
</feature>
<dbReference type="OrthoDB" id="3039123at2759"/>
<keyword evidence="3" id="KW-0119">Carbohydrate metabolism</keyword>